<evidence type="ECO:0000259" key="1">
    <source>
        <dbReference type="Pfam" id="PF04542"/>
    </source>
</evidence>
<dbReference type="InterPro" id="IPR036388">
    <property type="entry name" value="WH-like_DNA-bd_sf"/>
</dbReference>
<dbReference type="SUPFAM" id="SSF88946">
    <property type="entry name" value="Sigma2 domain of RNA polymerase sigma factors"/>
    <property type="match status" value="1"/>
</dbReference>
<dbReference type="PANTHER" id="PTHR47756:SF2">
    <property type="entry name" value="BLL6612 PROTEIN"/>
    <property type="match status" value="1"/>
</dbReference>
<organism evidence="3 4">
    <name type="scientific">Fluctibacter halophilus</name>
    <dbReference type="NCBI Taxonomy" id="226011"/>
    <lineage>
        <taxon>Bacteria</taxon>
        <taxon>Pseudomonadati</taxon>
        <taxon>Pseudomonadota</taxon>
        <taxon>Gammaproteobacteria</taxon>
        <taxon>Alteromonadales</taxon>
        <taxon>Alteromonadaceae</taxon>
        <taxon>Fluctibacter</taxon>
    </lineage>
</organism>
<gene>
    <name evidence="3" type="ORF">LJ739_09795</name>
</gene>
<dbReference type="Pfam" id="PF20239">
    <property type="entry name" value="DUF6596"/>
    <property type="match status" value="1"/>
</dbReference>
<reference evidence="3 4" key="1">
    <citation type="submission" date="2021-10" db="EMBL/GenBank/DDBJ databases">
        <title>Draft genome of Aestuariibacter halophilus JC2043.</title>
        <authorList>
            <person name="Emsley S.A."/>
            <person name="Pfannmuller K.M."/>
            <person name="Ushijima B."/>
            <person name="Saw J.H."/>
            <person name="Videau P."/>
        </authorList>
    </citation>
    <scope>NUCLEOTIDE SEQUENCE [LARGE SCALE GENOMIC DNA]</scope>
    <source>
        <strain evidence="3 4">JC2043</strain>
    </source>
</reference>
<sequence>MVTTPTLTALYKQHGPQLLATLTGLLGTHNFALAEDVLQDAFSIALTDWQANGVPDNPQAWLLTTARHRAIDAVRKHKTHLTFAPALTHQLSSEWSAASVLDNAFTPQQMHQDQLRMMFVCCHPSIKPANRLVFILRHLCGLSLTAISRALLLPGETVKKRLTRCKEQIKPLSFALPDEDARVTAMDSVHTVLYLLFNEGFHGTGEQALDLSLCREAVDLVTLLTDSPALVNQDTLGLYALMHYHLARAPTRLDNDGALLPLDQQDRSAWQQDKISLANRLLSVAETLPPAVGRFYLEAMIARQHCAAARFADTPWPRIVQLYDMLYRVTASPLARINQAIALGYAGQPQQALSLIDEVQDHPALQHSPMVDATRAHLHAKLGDAKQAYALAEAARAKGGTAREHQLMMQQLAALLATPGSGSDALPR</sequence>
<dbReference type="InterPro" id="IPR046531">
    <property type="entry name" value="DUF6596"/>
</dbReference>
<dbReference type="Gene3D" id="1.10.10.10">
    <property type="entry name" value="Winged helix-like DNA-binding domain superfamily/Winged helix DNA-binding domain"/>
    <property type="match status" value="1"/>
</dbReference>
<evidence type="ECO:0000259" key="2">
    <source>
        <dbReference type="Pfam" id="PF20239"/>
    </source>
</evidence>
<dbReference type="Pfam" id="PF04542">
    <property type="entry name" value="Sigma70_r2"/>
    <property type="match status" value="1"/>
</dbReference>
<feature type="domain" description="DUF6596" evidence="2">
    <location>
        <begin position="186"/>
        <end position="285"/>
    </location>
</feature>
<dbReference type="EMBL" id="JAJEWP010000002">
    <property type="protein sequence ID" value="MCC2616532.1"/>
    <property type="molecule type" value="Genomic_DNA"/>
</dbReference>
<dbReference type="Proteomes" id="UP001520878">
    <property type="component" value="Unassembled WGS sequence"/>
</dbReference>
<dbReference type="InterPro" id="IPR013325">
    <property type="entry name" value="RNA_pol_sigma_r2"/>
</dbReference>
<dbReference type="SUPFAM" id="SSF88659">
    <property type="entry name" value="Sigma3 and sigma4 domains of RNA polymerase sigma factors"/>
    <property type="match status" value="1"/>
</dbReference>
<name>A0ABS8G7G1_9ALTE</name>
<accession>A0ABS8G7G1</accession>
<dbReference type="NCBIfam" id="TIGR02937">
    <property type="entry name" value="sigma70-ECF"/>
    <property type="match status" value="1"/>
</dbReference>
<protein>
    <submittedName>
        <fullName evidence="3">Sigma-70 family RNA polymerase sigma factor</fullName>
    </submittedName>
</protein>
<dbReference type="Gene3D" id="1.10.1740.10">
    <property type="match status" value="1"/>
</dbReference>
<evidence type="ECO:0000313" key="3">
    <source>
        <dbReference type="EMBL" id="MCC2616532.1"/>
    </source>
</evidence>
<dbReference type="PANTHER" id="PTHR47756">
    <property type="entry name" value="BLL6612 PROTEIN-RELATED"/>
    <property type="match status" value="1"/>
</dbReference>
<dbReference type="InterPro" id="IPR014284">
    <property type="entry name" value="RNA_pol_sigma-70_dom"/>
</dbReference>
<comment type="caution">
    <text evidence="3">The sequence shown here is derived from an EMBL/GenBank/DDBJ whole genome shotgun (WGS) entry which is preliminary data.</text>
</comment>
<feature type="domain" description="RNA polymerase sigma-70 region 2" evidence="1">
    <location>
        <begin position="10"/>
        <end position="78"/>
    </location>
</feature>
<proteinExistence type="predicted"/>
<dbReference type="RefSeq" id="WP_229159955.1">
    <property type="nucleotide sequence ID" value="NZ_JAJEWP010000002.1"/>
</dbReference>
<evidence type="ECO:0000313" key="4">
    <source>
        <dbReference type="Proteomes" id="UP001520878"/>
    </source>
</evidence>
<dbReference type="InterPro" id="IPR007627">
    <property type="entry name" value="RNA_pol_sigma70_r2"/>
</dbReference>
<dbReference type="InterPro" id="IPR013324">
    <property type="entry name" value="RNA_pol_sigma_r3/r4-like"/>
</dbReference>
<keyword evidence="4" id="KW-1185">Reference proteome</keyword>